<dbReference type="InterPro" id="IPR018769">
    <property type="entry name" value="VgrG2_DUF2345"/>
</dbReference>
<keyword evidence="4" id="KW-1185">Reference proteome</keyword>
<dbReference type="EMBL" id="JAMKFE010000023">
    <property type="protein sequence ID" value="MCM5682749.1"/>
    <property type="molecule type" value="Genomic_DNA"/>
</dbReference>
<protein>
    <submittedName>
        <fullName evidence="3">DUF2345 domain-containing protein</fullName>
    </submittedName>
</protein>
<dbReference type="Pfam" id="PF10106">
    <property type="entry name" value="DUF2345"/>
    <property type="match status" value="1"/>
</dbReference>
<feature type="domain" description="DUF2345" evidence="2">
    <location>
        <begin position="15"/>
        <end position="173"/>
    </location>
</feature>
<evidence type="ECO:0000259" key="2">
    <source>
        <dbReference type="Pfam" id="PF10106"/>
    </source>
</evidence>
<feature type="non-terminal residue" evidence="3">
    <location>
        <position position="1"/>
    </location>
</feature>
<evidence type="ECO:0000313" key="3">
    <source>
        <dbReference type="EMBL" id="MCM5682749.1"/>
    </source>
</evidence>
<accession>A0ABT0YVG2</accession>
<reference evidence="3" key="1">
    <citation type="submission" date="2022-05" db="EMBL/GenBank/DDBJ databases">
        <title>Schlegelella sp. nov., isolated from mangrove soil.</title>
        <authorList>
            <person name="Liu Y."/>
            <person name="Ge X."/>
            <person name="Liu W."/>
        </authorList>
    </citation>
    <scope>NUCLEOTIDE SEQUENCE</scope>
    <source>
        <strain evidence="3">S2-27</strain>
    </source>
</reference>
<gene>
    <name evidence="3" type="ORF">M8A51_24725</name>
</gene>
<sequence length="229" mass="23383">EPAQADAAQKHTAAQDDKLPHTTDPVIAISAKAGFGLTAGQDLHVAAGEIVHTAAGQDLHQAIGGQARLHTGQAIGVLAGAIGPGSEAAGTGLTVIAAQGDVDVQAQAGPMQLAARQLVDVKSKAAHIDWAAAQRIVLSTAGGASLTLDAGGIVTQCPGKITVQAGKKSFSGPGRQSYVLPLMPKEDMSWVDIEASYDDAWNTRWPLDHLKLDVAGQTVSESAAVNPLK</sequence>
<comment type="caution">
    <text evidence="3">The sequence shown here is derived from an EMBL/GenBank/DDBJ whole genome shotgun (WGS) entry which is preliminary data.</text>
</comment>
<name>A0ABT0YVG2_9BURK</name>
<evidence type="ECO:0000256" key="1">
    <source>
        <dbReference type="SAM" id="MobiDB-lite"/>
    </source>
</evidence>
<evidence type="ECO:0000313" key="4">
    <source>
        <dbReference type="Proteomes" id="UP001165541"/>
    </source>
</evidence>
<dbReference type="RefSeq" id="WP_251781294.1">
    <property type="nucleotide sequence ID" value="NZ_JAMKFE010000023.1"/>
</dbReference>
<feature type="region of interest" description="Disordered" evidence="1">
    <location>
        <begin position="1"/>
        <end position="21"/>
    </location>
</feature>
<organism evidence="3 4">
    <name type="scientific">Caldimonas mangrovi</name>
    <dbReference type="NCBI Taxonomy" id="2944811"/>
    <lineage>
        <taxon>Bacteria</taxon>
        <taxon>Pseudomonadati</taxon>
        <taxon>Pseudomonadota</taxon>
        <taxon>Betaproteobacteria</taxon>
        <taxon>Burkholderiales</taxon>
        <taxon>Sphaerotilaceae</taxon>
        <taxon>Caldimonas</taxon>
    </lineage>
</organism>
<feature type="compositionally biased region" description="Low complexity" evidence="1">
    <location>
        <begin position="1"/>
        <end position="12"/>
    </location>
</feature>
<proteinExistence type="predicted"/>
<dbReference type="Proteomes" id="UP001165541">
    <property type="component" value="Unassembled WGS sequence"/>
</dbReference>